<evidence type="ECO:0000256" key="1">
    <source>
        <dbReference type="PROSITE-ProRule" id="PRU00169"/>
    </source>
</evidence>
<dbReference type="PROSITE" id="PS50110">
    <property type="entry name" value="RESPONSE_REGULATORY"/>
    <property type="match status" value="1"/>
</dbReference>
<gene>
    <name evidence="3" type="ORF">HNR37_001135</name>
</gene>
<feature type="modified residue" description="4-aspartylphosphate" evidence="1">
    <location>
        <position position="65"/>
    </location>
</feature>
<evidence type="ECO:0000313" key="4">
    <source>
        <dbReference type="Proteomes" id="UP000528322"/>
    </source>
</evidence>
<keyword evidence="4" id="KW-1185">Reference proteome</keyword>
<dbReference type="InterPro" id="IPR001789">
    <property type="entry name" value="Sig_transdc_resp-reg_receiver"/>
</dbReference>
<dbReference type="EMBL" id="JACHID010000006">
    <property type="protein sequence ID" value="MBB5021821.1"/>
    <property type="molecule type" value="Genomic_DNA"/>
</dbReference>
<dbReference type="AlphaFoldDB" id="A0A7W7Y491"/>
<dbReference type="Pfam" id="PF00072">
    <property type="entry name" value="Response_reg"/>
    <property type="match status" value="1"/>
</dbReference>
<name>A0A7W7Y491_9BACT</name>
<keyword evidence="1" id="KW-0597">Phosphoprotein</keyword>
<dbReference type="Proteomes" id="UP000528322">
    <property type="component" value="Unassembled WGS sequence"/>
</dbReference>
<reference evidence="3 4" key="1">
    <citation type="submission" date="2020-08" db="EMBL/GenBank/DDBJ databases">
        <title>Genomic Encyclopedia of Type Strains, Phase IV (KMG-IV): sequencing the most valuable type-strain genomes for metagenomic binning, comparative biology and taxonomic classification.</title>
        <authorList>
            <person name="Goeker M."/>
        </authorList>
    </citation>
    <scope>NUCLEOTIDE SEQUENCE [LARGE SCALE GENOMIC DNA]</scope>
    <source>
        <strain evidence="3 4">DSM 22071</strain>
    </source>
</reference>
<dbReference type="RefSeq" id="WP_183731232.1">
    <property type="nucleotide sequence ID" value="NZ_JACHID010000006.1"/>
</dbReference>
<proteinExistence type="predicted"/>
<sequence>MKTLKQLGVFAAKQKVLIAEDEEILNRQLRDLLQKFYLKVDSAHDGQEALELYRKNDGYDIVLSDIRMPRMDGIELSRELKTLKPDQNIIIVSAHHETEYFIELINIGIDGFILKPVKTHQLAQSLLKTSESIVHKKQFELLRARQYIQSLRAQVSGKSSRPTGYGRVMEQVSQISQEEQTRRQQEALESFNQGKQSAQEFIQELQQDPHEWESTLTDIDRMMELGEDLDSLISEMITEGFSLDMRETFLDIFEHYRIIFDHFTCFSAIADAVHELTTSLEQVDVEGMDQGQITVLASMLESLAEDIQKFTTHIFIDRDTMDIHYLDDALTANIKQICNKLEGVEEDGGDLDLF</sequence>
<feature type="domain" description="Response regulatory" evidence="2">
    <location>
        <begin position="15"/>
        <end position="130"/>
    </location>
</feature>
<dbReference type="SMART" id="SM00448">
    <property type="entry name" value="REC"/>
    <property type="match status" value="1"/>
</dbReference>
<dbReference type="SUPFAM" id="SSF52172">
    <property type="entry name" value="CheY-like"/>
    <property type="match status" value="1"/>
</dbReference>
<dbReference type="PANTHER" id="PTHR43228">
    <property type="entry name" value="TWO-COMPONENT RESPONSE REGULATOR"/>
    <property type="match status" value="1"/>
</dbReference>
<comment type="caution">
    <text evidence="3">The sequence shown here is derived from an EMBL/GenBank/DDBJ whole genome shotgun (WGS) entry which is preliminary data.</text>
</comment>
<dbReference type="Gene3D" id="3.40.50.2300">
    <property type="match status" value="1"/>
</dbReference>
<protein>
    <submittedName>
        <fullName evidence="3">YesN/AraC family two-component response regulator</fullName>
    </submittedName>
</protein>
<dbReference type="PANTHER" id="PTHR43228:SF1">
    <property type="entry name" value="TWO-COMPONENT RESPONSE REGULATOR ARR22"/>
    <property type="match status" value="1"/>
</dbReference>
<accession>A0A7W7Y491</accession>
<organism evidence="3 4">
    <name type="scientific">Desulfurispira natronophila</name>
    <dbReference type="NCBI Taxonomy" id="682562"/>
    <lineage>
        <taxon>Bacteria</taxon>
        <taxon>Pseudomonadati</taxon>
        <taxon>Chrysiogenota</taxon>
        <taxon>Chrysiogenia</taxon>
        <taxon>Chrysiogenales</taxon>
        <taxon>Chrysiogenaceae</taxon>
        <taxon>Desulfurispira</taxon>
    </lineage>
</organism>
<evidence type="ECO:0000259" key="2">
    <source>
        <dbReference type="PROSITE" id="PS50110"/>
    </source>
</evidence>
<evidence type="ECO:0000313" key="3">
    <source>
        <dbReference type="EMBL" id="MBB5021821.1"/>
    </source>
</evidence>
<dbReference type="GO" id="GO:0000160">
    <property type="term" value="P:phosphorelay signal transduction system"/>
    <property type="evidence" value="ECO:0007669"/>
    <property type="project" value="InterPro"/>
</dbReference>
<dbReference type="InterPro" id="IPR011006">
    <property type="entry name" value="CheY-like_superfamily"/>
</dbReference>
<dbReference type="InterPro" id="IPR052048">
    <property type="entry name" value="ST_Response_Regulator"/>
</dbReference>
<dbReference type="CDD" id="cd17536">
    <property type="entry name" value="REC_YesN-like"/>
    <property type="match status" value="1"/>
</dbReference>